<feature type="region of interest" description="Disordered" evidence="1">
    <location>
        <begin position="1"/>
        <end position="86"/>
    </location>
</feature>
<proteinExistence type="predicted"/>
<name>A0AAV2MNU5_KNICA</name>
<feature type="compositionally biased region" description="Low complexity" evidence="1">
    <location>
        <begin position="46"/>
        <end position="66"/>
    </location>
</feature>
<keyword evidence="3" id="KW-1185">Reference proteome</keyword>
<dbReference type="EMBL" id="OZ035831">
    <property type="protein sequence ID" value="CAL1615177.1"/>
    <property type="molecule type" value="Genomic_DNA"/>
</dbReference>
<sequence length="205" mass="21955">MARRGAEEEPVVGDDHPGEAAAAAGLSGGEDNTTQGSDNPLPEPPAAAAAAAASSVRADASPASAPTGPQRKRARQRPTTSEPAEWEREILSTLRARSAAAPPQPYSDDQHFLLSLLPLLQKDKAVFCVHSFIPPFLRLCGVALKGRWDQQTASSSHRRELCAVRVRTPFTQHIWPGCWMTGFALPHLCELSKALKDTPHPPGFG</sequence>
<reference evidence="2 3" key="1">
    <citation type="submission" date="2024-04" db="EMBL/GenBank/DDBJ databases">
        <authorList>
            <person name="Waldvogel A.-M."/>
            <person name="Schoenle A."/>
        </authorList>
    </citation>
    <scope>NUCLEOTIDE SEQUENCE [LARGE SCALE GENOMIC DNA]</scope>
</reference>
<dbReference type="Proteomes" id="UP001497482">
    <property type="component" value="Chromosome 9"/>
</dbReference>
<evidence type="ECO:0000313" key="3">
    <source>
        <dbReference type="Proteomes" id="UP001497482"/>
    </source>
</evidence>
<feature type="compositionally biased region" description="Basic and acidic residues" evidence="1">
    <location>
        <begin position="1"/>
        <end position="18"/>
    </location>
</feature>
<evidence type="ECO:0000256" key="1">
    <source>
        <dbReference type="SAM" id="MobiDB-lite"/>
    </source>
</evidence>
<organism evidence="2 3">
    <name type="scientific">Knipowitschia caucasica</name>
    <name type="common">Caucasian dwarf goby</name>
    <name type="synonym">Pomatoschistus caucasicus</name>
    <dbReference type="NCBI Taxonomy" id="637954"/>
    <lineage>
        <taxon>Eukaryota</taxon>
        <taxon>Metazoa</taxon>
        <taxon>Chordata</taxon>
        <taxon>Craniata</taxon>
        <taxon>Vertebrata</taxon>
        <taxon>Euteleostomi</taxon>
        <taxon>Actinopterygii</taxon>
        <taxon>Neopterygii</taxon>
        <taxon>Teleostei</taxon>
        <taxon>Neoteleostei</taxon>
        <taxon>Acanthomorphata</taxon>
        <taxon>Gobiaria</taxon>
        <taxon>Gobiiformes</taxon>
        <taxon>Gobioidei</taxon>
        <taxon>Gobiidae</taxon>
        <taxon>Gobiinae</taxon>
        <taxon>Knipowitschia</taxon>
    </lineage>
</organism>
<dbReference type="AlphaFoldDB" id="A0AAV2MNU5"/>
<accession>A0AAV2MNU5</accession>
<gene>
    <name evidence="2" type="ORF">KC01_LOCUS41171</name>
</gene>
<protein>
    <submittedName>
        <fullName evidence="2">Uncharacterized protein</fullName>
    </submittedName>
</protein>
<evidence type="ECO:0000313" key="2">
    <source>
        <dbReference type="EMBL" id="CAL1615177.1"/>
    </source>
</evidence>